<dbReference type="VEuPathDB" id="FungiDB:MUCCIDRAFT_161616"/>
<dbReference type="STRING" id="747725.A0A168MGQ5"/>
<comment type="caution">
    <text evidence="2">The sequence shown here is derived from an EMBL/GenBank/DDBJ whole genome shotgun (WGS) entry which is preliminary data.</text>
</comment>
<evidence type="ECO:0000313" key="3">
    <source>
        <dbReference type="Proteomes" id="UP000077051"/>
    </source>
</evidence>
<evidence type="ECO:0000256" key="1">
    <source>
        <dbReference type="SAM" id="MobiDB-lite"/>
    </source>
</evidence>
<dbReference type="OrthoDB" id="2289113at2759"/>
<organism evidence="2 3">
    <name type="scientific">Mucor lusitanicus CBS 277.49</name>
    <dbReference type="NCBI Taxonomy" id="747725"/>
    <lineage>
        <taxon>Eukaryota</taxon>
        <taxon>Fungi</taxon>
        <taxon>Fungi incertae sedis</taxon>
        <taxon>Mucoromycota</taxon>
        <taxon>Mucoromycotina</taxon>
        <taxon>Mucoromycetes</taxon>
        <taxon>Mucorales</taxon>
        <taxon>Mucorineae</taxon>
        <taxon>Mucoraceae</taxon>
        <taxon>Mucor</taxon>
    </lineage>
</organism>
<keyword evidence="3" id="KW-1185">Reference proteome</keyword>
<dbReference type="EMBL" id="AMYB01000003">
    <property type="protein sequence ID" value="OAD04907.1"/>
    <property type="molecule type" value="Genomic_DNA"/>
</dbReference>
<sequence length="217" mass="24407">MNSILSSENKGSQYSGRASTPSASSSPNEDEDNQTTFHYLAHNNGDSYEYKLKSTDSSRWIVSGHDVSSIFIDYRNATIKKAKDLEKLNDSEQLALDGIMLLNNDFVNSAVAPHQVADAIMKEVDEIAYCQPVKLEKSYQNFLVKFCEDMCARYINTSTIRADIRKFRQDEADAVCDILTNLLNTYSADYSSDNVNEATLVRDTIDNFLKAYSPIPH</sequence>
<proteinExistence type="predicted"/>
<feature type="region of interest" description="Disordered" evidence="1">
    <location>
        <begin position="1"/>
        <end position="33"/>
    </location>
</feature>
<evidence type="ECO:0000313" key="2">
    <source>
        <dbReference type="EMBL" id="OAD04907.1"/>
    </source>
</evidence>
<name>A0A168MGQ5_MUCCL</name>
<reference evidence="2 3" key="1">
    <citation type="submission" date="2015-06" db="EMBL/GenBank/DDBJ databases">
        <title>Expansion of signal transduction pathways in fungi by whole-genome duplication.</title>
        <authorList>
            <consortium name="DOE Joint Genome Institute"/>
            <person name="Corrochano L.M."/>
            <person name="Kuo A."/>
            <person name="Marcet-Houben M."/>
            <person name="Polaino S."/>
            <person name="Salamov A."/>
            <person name="Villalobos J.M."/>
            <person name="Alvarez M.I."/>
            <person name="Avalos J."/>
            <person name="Benito E.P."/>
            <person name="Benoit I."/>
            <person name="Burger G."/>
            <person name="Camino L.P."/>
            <person name="Canovas D."/>
            <person name="Cerda-Olmedo E."/>
            <person name="Cheng J.-F."/>
            <person name="Dominguez A."/>
            <person name="Elias M."/>
            <person name="Eslava A.P."/>
            <person name="Glaser F."/>
            <person name="Grimwood J."/>
            <person name="Gutierrez G."/>
            <person name="Heitman J."/>
            <person name="Henrissat B."/>
            <person name="Iturriaga E.A."/>
            <person name="Lang B.F."/>
            <person name="Lavin J.L."/>
            <person name="Lee S."/>
            <person name="Li W."/>
            <person name="Lindquist E."/>
            <person name="Lopez-Garcia S."/>
            <person name="Luque E.M."/>
            <person name="Marcos A.T."/>
            <person name="Martin J."/>
            <person name="Mccluskey K."/>
            <person name="Medina H.R."/>
            <person name="Miralles-Duran A."/>
            <person name="Miyazaki A."/>
            <person name="Munoz-Torres E."/>
            <person name="Oguiza J.A."/>
            <person name="Ohm R."/>
            <person name="Olmedo M."/>
            <person name="Orejas M."/>
            <person name="Ortiz-Castellanos L."/>
            <person name="Pisabarro A.G."/>
            <person name="Rodriguez-Romero J."/>
            <person name="Ruiz-Herrera J."/>
            <person name="Ruiz-Vazquez R."/>
            <person name="Sanz C."/>
            <person name="Schackwitz W."/>
            <person name="Schmutz J."/>
            <person name="Shahriari M."/>
            <person name="Shelest E."/>
            <person name="Silva-Franco F."/>
            <person name="Soanes D."/>
            <person name="Syed K."/>
            <person name="Tagua V.G."/>
            <person name="Talbot N.J."/>
            <person name="Thon M."/>
            <person name="De Vries R.P."/>
            <person name="Wiebenga A."/>
            <person name="Yadav J.S."/>
            <person name="Braun E.L."/>
            <person name="Baker S."/>
            <person name="Garre V."/>
            <person name="Horwitz B."/>
            <person name="Torres-Martinez S."/>
            <person name="Idnurm A."/>
            <person name="Herrera-Estrella A."/>
            <person name="Gabaldon T."/>
            <person name="Grigoriev I.V."/>
        </authorList>
    </citation>
    <scope>NUCLEOTIDE SEQUENCE [LARGE SCALE GENOMIC DNA]</scope>
    <source>
        <strain evidence="2 3">CBS 277.49</strain>
    </source>
</reference>
<gene>
    <name evidence="2" type="ORF">MUCCIDRAFT_161616</name>
</gene>
<dbReference type="Proteomes" id="UP000077051">
    <property type="component" value="Unassembled WGS sequence"/>
</dbReference>
<dbReference type="AlphaFoldDB" id="A0A168MGQ5"/>
<protein>
    <submittedName>
        <fullName evidence="2">Uncharacterized protein</fullName>
    </submittedName>
</protein>
<feature type="compositionally biased region" description="Polar residues" evidence="1">
    <location>
        <begin position="1"/>
        <end position="17"/>
    </location>
</feature>
<feature type="compositionally biased region" description="Low complexity" evidence="1">
    <location>
        <begin position="18"/>
        <end position="27"/>
    </location>
</feature>
<accession>A0A168MGQ5</accession>